<keyword evidence="6" id="KW-1185">Reference proteome</keyword>
<gene>
    <name evidence="5" type="ORF">TAPDE_002439</name>
</gene>
<evidence type="ECO:0000259" key="4">
    <source>
        <dbReference type="Pfam" id="PF22624"/>
    </source>
</evidence>
<dbReference type="Proteomes" id="UP000013776">
    <property type="component" value="Unassembled WGS sequence"/>
</dbReference>
<name>R4XGD4_TAPDE</name>
<feature type="domain" description="4'-phosphopantetheinyl transferase N-terminal" evidence="4">
    <location>
        <begin position="265"/>
        <end position="354"/>
    </location>
</feature>
<dbReference type="VEuPathDB" id="FungiDB:TAPDE_002439"/>
<reference evidence="5 6" key="1">
    <citation type="journal article" date="2013" name="MBio">
        <title>Genome sequencing of the plant pathogen Taphrina deformans, the causal agent of peach leaf curl.</title>
        <authorList>
            <person name="Cisse O.H."/>
            <person name="Almeida J.M.G.C.F."/>
            <person name="Fonseca A."/>
            <person name="Kumar A.A."/>
            <person name="Salojaervi J."/>
            <person name="Overmyer K."/>
            <person name="Hauser P.M."/>
            <person name="Pagni M."/>
        </authorList>
    </citation>
    <scope>NUCLEOTIDE SEQUENCE [LARGE SCALE GENOMIC DNA]</scope>
    <source>
        <strain evidence="6">PYCC 5710 / ATCC 11124 / CBS 356.35 / IMI 108563 / JCM 9778 / NBRC 8474</strain>
    </source>
</reference>
<dbReference type="EMBL" id="CAHR02000084">
    <property type="protein sequence ID" value="CCG82439.1"/>
    <property type="molecule type" value="Genomic_DNA"/>
</dbReference>
<dbReference type="InterPro" id="IPR037143">
    <property type="entry name" value="4-PPantetheinyl_Trfase_dom_sf"/>
</dbReference>
<feature type="domain" description="4'-phosphopantetheinyl transferase" evidence="2">
    <location>
        <begin position="360"/>
        <end position="461"/>
    </location>
</feature>
<dbReference type="Pfam" id="PF22624">
    <property type="entry name" value="AASDHPPT_N"/>
    <property type="match status" value="1"/>
</dbReference>
<dbReference type="eggNOG" id="KOG3035">
    <property type="taxonomic scope" value="Eukaryota"/>
</dbReference>
<dbReference type="InterPro" id="IPR013830">
    <property type="entry name" value="SGNH_hydro"/>
</dbReference>
<evidence type="ECO:0000259" key="3">
    <source>
        <dbReference type="Pfam" id="PF13472"/>
    </source>
</evidence>
<organism evidence="5 6">
    <name type="scientific">Taphrina deformans (strain PYCC 5710 / ATCC 11124 / CBS 356.35 / IMI 108563 / JCM 9778 / NBRC 8474)</name>
    <name type="common">Peach leaf curl fungus</name>
    <name type="synonym">Lalaria deformans</name>
    <dbReference type="NCBI Taxonomy" id="1097556"/>
    <lineage>
        <taxon>Eukaryota</taxon>
        <taxon>Fungi</taxon>
        <taxon>Dikarya</taxon>
        <taxon>Ascomycota</taxon>
        <taxon>Taphrinomycotina</taxon>
        <taxon>Taphrinomycetes</taxon>
        <taxon>Taphrinales</taxon>
        <taxon>Taphrinaceae</taxon>
        <taxon>Taphrina</taxon>
    </lineage>
</organism>
<dbReference type="GO" id="GO:0008897">
    <property type="term" value="F:holo-[acyl-carrier-protein] synthase activity"/>
    <property type="evidence" value="ECO:0007669"/>
    <property type="project" value="InterPro"/>
</dbReference>
<evidence type="ECO:0000256" key="1">
    <source>
        <dbReference type="ARBA" id="ARBA00022679"/>
    </source>
</evidence>
<evidence type="ECO:0000259" key="2">
    <source>
        <dbReference type="Pfam" id="PF01648"/>
    </source>
</evidence>
<dbReference type="eggNOG" id="KOG0945">
    <property type="taxonomic scope" value="Eukaryota"/>
</dbReference>
<evidence type="ECO:0000313" key="5">
    <source>
        <dbReference type="EMBL" id="CCG82439.1"/>
    </source>
</evidence>
<accession>R4XGD4</accession>
<dbReference type="InterPro" id="IPR036514">
    <property type="entry name" value="SGNH_hydro_sf"/>
</dbReference>
<feature type="domain" description="SGNH hydrolase-type esterase" evidence="3">
    <location>
        <begin position="19"/>
        <end position="214"/>
    </location>
</feature>
<keyword evidence="1" id="KW-0808">Transferase</keyword>
<dbReference type="PANTHER" id="PTHR14209:SF19">
    <property type="entry name" value="ISOAMYL ACETATE-HYDROLYZING ESTERASE 1 HOMOLOG"/>
    <property type="match status" value="1"/>
</dbReference>
<dbReference type="STRING" id="1097556.R4XGD4"/>
<dbReference type="AlphaFoldDB" id="R4XGD4"/>
<dbReference type="PANTHER" id="PTHR14209">
    <property type="entry name" value="ISOAMYL ACETATE-HYDROLYZING ESTERASE 1"/>
    <property type="match status" value="1"/>
</dbReference>
<protein>
    <submittedName>
        <fullName evidence="5">GDSL Lipase/Acylhydrolase family protein</fullName>
    </submittedName>
</protein>
<evidence type="ECO:0000313" key="6">
    <source>
        <dbReference type="Proteomes" id="UP000013776"/>
    </source>
</evidence>
<dbReference type="GO" id="GO:0000287">
    <property type="term" value="F:magnesium ion binding"/>
    <property type="evidence" value="ECO:0007669"/>
    <property type="project" value="InterPro"/>
</dbReference>
<dbReference type="OrthoDB" id="671439at2759"/>
<dbReference type="Gene3D" id="3.90.470.20">
    <property type="entry name" value="4'-phosphopantetheinyl transferase domain"/>
    <property type="match status" value="2"/>
</dbReference>
<comment type="caution">
    <text evidence="5">The sequence shown here is derived from an EMBL/GenBank/DDBJ whole genome shotgun (WGS) entry which is preliminary data.</text>
</comment>
<dbReference type="InterPro" id="IPR055066">
    <property type="entry name" value="AASDHPPT_N"/>
</dbReference>
<dbReference type="SUPFAM" id="SSF56214">
    <property type="entry name" value="4'-phosphopantetheinyl transferase"/>
    <property type="match status" value="2"/>
</dbReference>
<dbReference type="InterPro" id="IPR045136">
    <property type="entry name" value="Iah1-like"/>
</dbReference>
<dbReference type="Gene3D" id="3.40.50.1110">
    <property type="entry name" value="SGNH hydrolase"/>
    <property type="match status" value="1"/>
</dbReference>
<dbReference type="SUPFAM" id="SSF52266">
    <property type="entry name" value="SGNH hydrolase"/>
    <property type="match status" value="1"/>
</dbReference>
<sequence length="489" mass="54582">MSSSILRAGDIESYGQIVLFGDSITEQSFDPEFSGYGSALANAYTRRLDVKNRGFSGYTTVQALDLLPRIFPHRDDDVKVVVLFFGANDATLPGTIQHVPLDDYLKNCEALLTSSALRGKVIAVTPPPIEGYSHDVVFGATRTAEVTHEYGVALKELCQRLQVPCADVWNEFMVAIDWKVEHGKPLPGSLKVPKNERLCSFFRDGLHPIGSGYKIIYNTIQETITANFSNLAPDVVPYHTPYWEQAVTPKKGTLIRWHLDTSKWTDEAYKQNLRTIPSSDAQTVEKFHFAKDRNMALGSILLQRRFIADILGQSPDKIGAVVRDDDNRPMYRHSAVRAHDFNVSHHAGTVALVAVLESGRVGVDVTVPEQLVSPETSESYLSSFQDVFSRTEWAQIGGDLQKFAQHWALKEAYVKATGAGILGDLPSIEFQSISYVDEEHPLQNDAAVLYVKDVQQDWHFELHFLDGHYVAIAKQQGEDSANRFVQITI</sequence>
<dbReference type="CDD" id="cd01838">
    <property type="entry name" value="Isoamyl_acetate_hydrolase_like"/>
    <property type="match status" value="1"/>
</dbReference>
<dbReference type="Pfam" id="PF01648">
    <property type="entry name" value="ACPS"/>
    <property type="match status" value="1"/>
</dbReference>
<proteinExistence type="predicted"/>
<dbReference type="Pfam" id="PF13472">
    <property type="entry name" value="Lipase_GDSL_2"/>
    <property type="match status" value="1"/>
</dbReference>
<dbReference type="InterPro" id="IPR008278">
    <property type="entry name" value="4-PPantetheinyl_Trfase_dom"/>
</dbReference>